<dbReference type="Gene3D" id="3.30.1690.10">
    <property type="entry name" value="TcpA-like pilin"/>
    <property type="match status" value="1"/>
</dbReference>
<gene>
    <name evidence="3" type="ORF">AD929_12835</name>
</gene>
<keyword evidence="1" id="KW-0472">Membrane</keyword>
<dbReference type="SUPFAM" id="SSF54523">
    <property type="entry name" value="Pili subunits"/>
    <property type="match status" value="1"/>
</dbReference>
<keyword evidence="1" id="KW-0812">Transmembrane</keyword>
<name>A0A149QS34_9PROT</name>
<dbReference type="AlphaFoldDB" id="A0A149QS34"/>
<dbReference type="Pfam" id="PF08805">
    <property type="entry name" value="PilS"/>
    <property type="match status" value="1"/>
</dbReference>
<proteinExistence type="predicted"/>
<feature type="domain" description="Type 4 secretion system PilS N-terminal" evidence="2">
    <location>
        <begin position="55"/>
        <end position="150"/>
    </location>
</feature>
<dbReference type="RefSeq" id="WP_062497387.1">
    <property type="nucleotide sequence ID" value="NZ_LHZB01000118.1"/>
</dbReference>
<evidence type="ECO:0000313" key="4">
    <source>
        <dbReference type="Proteomes" id="UP000075573"/>
    </source>
</evidence>
<dbReference type="InterPro" id="IPR014911">
    <property type="entry name" value="PilS_N"/>
</dbReference>
<keyword evidence="1" id="KW-1133">Transmembrane helix</keyword>
<organism evidence="3 4">
    <name type="scientific">Gluconobacter potus</name>
    <dbReference type="NCBI Taxonomy" id="2724927"/>
    <lineage>
        <taxon>Bacteria</taxon>
        <taxon>Pseudomonadati</taxon>
        <taxon>Pseudomonadota</taxon>
        <taxon>Alphaproteobacteria</taxon>
        <taxon>Acetobacterales</taxon>
        <taxon>Acetobacteraceae</taxon>
        <taxon>Gluconobacter</taxon>
    </lineage>
</organism>
<evidence type="ECO:0000313" key="3">
    <source>
        <dbReference type="EMBL" id="KXV00100.1"/>
    </source>
</evidence>
<dbReference type="EMBL" id="LHZB01000118">
    <property type="protein sequence ID" value="KXV00100.1"/>
    <property type="molecule type" value="Genomic_DNA"/>
</dbReference>
<feature type="transmembrane region" description="Helical" evidence="1">
    <location>
        <begin position="6"/>
        <end position="25"/>
    </location>
</feature>
<evidence type="ECO:0000256" key="1">
    <source>
        <dbReference type="SAM" id="Phobius"/>
    </source>
</evidence>
<evidence type="ECO:0000259" key="2">
    <source>
        <dbReference type="Pfam" id="PF08805"/>
    </source>
</evidence>
<dbReference type="Proteomes" id="UP000075573">
    <property type="component" value="Unassembled WGS sequence"/>
</dbReference>
<protein>
    <recommendedName>
        <fullName evidence="2">Type 4 secretion system PilS N-terminal domain-containing protein</fullName>
    </recommendedName>
</protein>
<dbReference type="InterPro" id="IPR045584">
    <property type="entry name" value="Pilin-like"/>
</dbReference>
<reference evidence="3 4" key="1">
    <citation type="submission" date="2015-06" db="EMBL/GenBank/DDBJ databases">
        <title>Improved classification and identification of acetic acid bacteria using matrix-assisted laser desorption/ionization time-of-flight mass spectrometry; Gluconobacter nephelii and Gluconobacter uchimurae are later heterotypic synonyms of Gluconobacter japonicus and Gluconobacter oxydans, respectively.</title>
        <authorList>
            <person name="Li L."/>
            <person name="Cleenwerck I."/>
            <person name="De Vuyst L."/>
            <person name="Vandamme P."/>
        </authorList>
    </citation>
    <scope>NUCLEOTIDE SEQUENCE [LARGE SCALE GENOMIC DNA]</scope>
    <source>
        <strain evidence="3 4">LMG 1764</strain>
    </source>
</reference>
<comment type="caution">
    <text evidence="3">The sequence shown here is derived from an EMBL/GenBank/DDBJ whole genome shotgun (WGS) entry which is preliminary data.</text>
</comment>
<sequence>MLDNFLYVFIAGFVLSGVILLYDGWQQKRYVRDFHKEMRMVYLAGKTVTRNTSINAMSSAMMIKANVVPRKYVSGNVFVTPWKGSLVMYGLPYQGRPSMEIRVNNVPLSVCTSMTNQPDGARGLVINGTDVTQMRATPTDIIRACRGTSRIVMSFSSPITMAFYYTY</sequence>
<accession>A0A149QS34</accession>
<dbReference type="PATRIC" id="fig|442.7.peg.3389"/>